<proteinExistence type="predicted"/>
<feature type="region of interest" description="Disordered" evidence="1">
    <location>
        <begin position="26"/>
        <end position="103"/>
    </location>
</feature>
<name>A0A9D3XE55_9SAUR</name>
<evidence type="ECO:0000313" key="3">
    <source>
        <dbReference type="Proteomes" id="UP000827986"/>
    </source>
</evidence>
<reference evidence="2" key="1">
    <citation type="submission" date="2021-09" db="EMBL/GenBank/DDBJ databases">
        <title>The genome of Mauremys mutica provides insights into the evolution of semi-aquatic lifestyle.</title>
        <authorList>
            <person name="Gong S."/>
            <person name="Gao Y."/>
        </authorList>
    </citation>
    <scope>NUCLEOTIDE SEQUENCE</scope>
    <source>
        <strain evidence="2">MM-2020</strain>
        <tissue evidence="2">Muscle</tissue>
    </source>
</reference>
<organism evidence="2 3">
    <name type="scientific">Mauremys mutica</name>
    <name type="common">yellowpond turtle</name>
    <dbReference type="NCBI Taxonomy" id="74926"/>
    <lineage>
        <taxon>Eukaryota</taxon>
        <taxon>Metazoa</taxon>
        <taxon>Chordata</taxon>
        <taxon>Craniata</taxon>
        <taxon>Vertebrata</taxon>
        <taxon>Euteleostomi</taxon>
        <taxon>Archelosauria</taxon>
        <taxon>Testudinata</taxon>
        <taxon>Testudines</taxon>
        <taxon>Cryptodira</taxon>
        <taxon>Durocryptodira</taxon>
        <taxon>Testudinoidea</taxon>
        <taxon>Geoemydidae</taxon>
        <taxon>Geoemydinae</taxon>
        <taxon>Mauremys</taxon>
    </lineage>
</organism>
<gene>
    <name evidence="2" type="ORF">KIL84_005969</name>
</gene>
<protein>
    <submittedName>
        <fullName evidence="2">Uncharacterized protein</fullName>
    </submittedName>
</protein>
<dbReference type="AlphaFoldDB" id="A0A9D3XE55"/>
<evidence type="ECO:0000313" key="2">
    <source>
        <dbReference type="EMBL" id="KAH1179919.1"/>
    </source>
</evidence>
<sequence>MVSPFPSPTAGDRVGWMDPMERPLHWGRAEREGGGGLQGCRETGIPLTPAPKPLYPEQDAWGPMALATMANPGSQDESIQHPMVPGSSESPGLQVSPPHPQLV</sequence>
<comment type="caution">
    <text evidence="2">The sequence shown here is derived from an EMBL/GenBank/DDBJ whole genome shotgun (WGS) entry which is preliminary data.</text>
</comment>
<dbReference type="EMBL" id="JAHDVG010000471">
    <property type="protein sequence ID" value="KAH1179919.1"/>
    <property type="molecule type" value="Genomic_DNA"/>
</dbReference>
<keyword evidence="3" id="KW-1185">Reference proteome</keyword>
<dbReference type="Proteomes" id="UP000827986">
    <property type="component" value="Unassembled WGS sequence"/>
</dbReference>
<accession>A0A9D3XE55</accession>
<evidence type="ECO:0000256" key="1">
    <source>
        <dbReference type="SAM" id="MobiDB-lite"/>
    </source>
</evidence>